<dbReference type="EMBL" id="PYAS01000002">
    <property type="protein sequence ID" value="PSL32829.1"/>
    <property type="molecule type" value="Genomic_DNA"/>
</dbReference>
<reference evidence="7 8" key="1">
    <citation type="submission" date="2018-03" db="EMBL/GenBank/DDBJ databases">
        <title>Genomic Encyclopedia of Archaeal and Bacterial Type Strains, Phase II (KMG-II): from individual species to whole genera.</title>
        <authorList>
            <person name="Goeker M."/>
        </authorList>
    </citation>
    <scope>NUCLEOTIDE SEQUENCE [LARGE SCALE GENOMIC DNA]</scope>
    <source>
        <strain evidence="7 8">DSM 29057</strain>
    </source>
</reference>
<gene>
    <name evidence="7" type="ORF">CLV60_102548</name>
</gene>
<protein>
    <recommendedName>
        <fullName evidence="6">Putative mRNA interferase YoeB</fullName>
    </recommendedName>
</protein>
<dbReference type="OrthoDB" id="9801102at2"/>
<comment type="caution">
    <text evidence="7">The sequence shown here is derived from an EMBL/GenBank/DDBJ whole genome shotgun (WGS) entry which is preliminary data.</text>
</comment>
<dbReference type="GO" id="GO:0016787">
    <property type="term" value="F:hydrolase activity"/>
    <property type="evidence" value="ECO:0007669"/>
    <property type="project" value="UniProtKB-KW"/>
</dbReference>
<dbReference type="PANTHER" id="PTHR38039">
    <property type="entry name" value="TOXIN YOEB"/>
    <property type="match status" value="1"/>
</dbReference>
<evidence type="ECO:0000256" key="3">
    <source>
        <dbReference type="ARBA" id="ARBA00022722"/>
    </source>
</evidence>
<keyword evidence="4" id="KW-0255">Endonuclease</keyword>
<keyword evidence="2" id="KW-1277">Toxin-antitoxin system</keyword>
<dbReference type="GO" id="GO:0045892">
    <property type="term" value="P:negative regulation of DNA-templated transcription"/>
    <property type="evidence" value="ECO:0007669"/>
    <property type="project" value="TreeGrafter"/>
</dbReference>
<evidence type="ECO:0000256" key="1">
    <source>
        <dbReference type="ARBA" id="ARBA00008172"/>
    </source>
</evidence>
<organism evidence="7 8">
    <name type="scientific">Dyadobacter jiangsuensis</name>
    <dbReference type="NCBI Taxonomy" id="1591085"/>
    <lineage>
        <taxon>Bacteria</taxon>
        <taxon>Pseudomonadati</taxon>
        <taxon>Bacteroidota</taxon>
        <taxon>Cytophagia</taxon>
        <taxon>Cytophagales</taxon>
        <taxon>Spirosomataceae</taxon>
        <taxon>Dyadobacter</taxon>
    </lineage>
</organism>
<dbReference type="Pfam" id="PF06769">
    <property type="entry name" value="YoeB_toxin"/>
    <property type="match status" value="1"/>
</dbReference>
<name>A0A2P8GFS0_9BACT</name>
<keyword evidence="5" id="KW-0378">Hydrolase</keyword>
<evidence type="ECO:0000313" key="8">
    <source>
        <dbReference type="Proteomes" id="UP000241964"/>
    </source>
</evidence>
<evidence type="ECO:0000313" key="7">
    <source>
        <dbReference type="EMBL" id="PSL32829.1"/>
    </source>
</evidence>
<dbReference type="GO" id="GO:0004519">
    <property type="term" value="F:endonuclease activity"/>
    <property type="evidence" value="ECO:0007669"/>
    <property type="project" value="UniProtKB-KW"/>
</dbReference>
<dbReference type="PANTHER" id="PTHR38039:SF1">
    <property type="entry name" value="TOXIN YOEB"/>
    <property type="match status" value="1"/>
</dbReference>
<comment type="similarity">
    <text evidence="1">Belongs to the YoeB family.</text>
</comment>
<dbReference type="InterPro" id="IPR009614">
    <property type="entry name" value="YoeB_toxin"/>
</dbReference>
<dbReference type="RefSeq" id="WP_106594413.1">
    <property type="nucleotide sequence ID" value="NZ_PYAS01000002.1"/>
</dbReference>
<keyword evidence="3" id="KW-0540">Nuclease</keyword>
<dbReference type="AlphaFoldDB" id="A0A2P8GFS0"/>
<dbReference type="SUPFAM" id="SSF143011">
    <property type="entry name" value="RelE-like"/>
    <property type="match status" value="1"/>
</dbReference>
<dbReference type="NCBIfam" id="TIGR02116">
    <property type="entry name" value="toxin_Txe_YoeB"/>
    <property type="match status" value="1"/>
</dbReference>
<evidence type="ECO:0000256" key="2">
    <source>
        <dbReference type="ARBA" id="ARBA00022649"/>
    </source>
</evidence>
<keyword evidence="8" id="KW-1185">Reference proteome</keyword>
<evidence type="ECO:0000256" key="5">
    <source>
        <dbReference type="ARBA" id="ARBA00022801"/>
    </source>
</evidence>
<dbReference type="Proteomes" id="UP000241964">
    <property type="component" value="Unassembled WGS sequence"/>
</dbReference>
<evidence type="ECO:0000256" key="6">
    <source>
        <dbReference type="ARBA" id="ARBA00030388"/>
    </source>
</evidence>
<dbReference type="Gene3D" id="3.30.2310.20">
    <property type="entry name" value="RelE-like"/>
    <property type="match status" value="1"/>
</dbReference>
<dbReference type="GO" id="GO:0006401">
    <property type="term" value="P:RNA catabolic process"/>
    <property type="evidence" value="ECO:0007669"/>
    <property type="project" value="InterPro"/>
</dbReference>
<sequence>MEIEFTPKALSQLDYWKQTGNEAILRRIRALLESIAYSPFSGIGKPEALKHQLSGFWSRRINDEHRLVYTIKDDKVIVVQCRFHYSK</sequence>
<evidence type="ECO:0000256" key="4">
    <source>
        <dbReference type="ARBA" id="ARBA00022759"/>
    </source>
</evidence>
<proteinExistence type="inferred from homology"/>
<accession>A0A2P8GFS0</accession>
<dbReference type="InterPro" id="IPR035093">
    <property type="entry name" value="RelE/ParE_toxin_dom_sf"/>
</dbReference>